<evidence type="ECO:0000256" key="7">
    <source>
        <dbReference type="ARBA" id="ARBA00023136"/>
    </source>
</evidence>
<dbReference type="InterPro" id="IPR046959">
    <property type="entry name" value="PRK1-6/SRF4-like"/>
</dbReference>
<dbReference type="PANTHER" id="PTHR48007:SF39">
    <property type="entry name" value="PROTEIN KINASE DOMAIN-CONTAINING PROTEIN"/>
    <property type="match status" value="1"/>
</dbReference>
<dbReference type="InterPro" id="IPR032675">
    <property type="entry name" value="LRR_dom_sf"/>
</dbReference>
<protein>
    <recommendedName>
        <fullName evidence="10">Protein kinase domain-containing protein</fullName>
    </recommendedName>
</protein>
<keyword evidence="2" id="KW-0433">Leucine-rich repeat</keyword>
<dbReference type="GO" id="GO:0004672">
    <property type="term" value="F:protein kinase activity"/>
    <property type="evidence" value="ECO:0007669"/>
    <property type="project" value="InterPro"/>
</dbReference>
<dbReference type="PANTHER" id="PTHR48007">
    <property type="entry name" value="LEUCINE-RICH REPEAT RECEPTOR-LIKE PROTEIN KINASE PXC1"/>
    <property type="match status" value="1"/>
</dbReference>
<evidence type="ECO:0000256" key="2">
    <source>
        <dbReference type="ARBA" id="ARBA00022614"/>
    </source>
</evidence>
<sequence>MLLKISYFLKHFAYEMKNYHKAIIFPLFLLFLFCFQCVISGDKEALLSLKSSIDQTNILQWEGTDFCKWEGVKSCFKNRVSKLVLENKKLSGTLDATIINQLDQIRVLSFKQNSIFGQIPNLSHLTNLKSLYLSHNNFSGEFPASFATLHRLKTIVLSGNALFGHIPASLINLQRLHILYLDANNFTGKIPPFDQDSLKHLNLSNNQLSGEIPATGVLSRFNSTSFSGNIDLCSNAFGIPCGFGFAPYASITPATPTPSFTGKRDHHGRVTKIITIIAFVVGGLSLLCVVTLLVLVLRKGRRNIARFADSKAAAPIVVGAATDTADGKNGNRGFSMENGDGGRVGVLVFCGNGDTEMSYHLEDLLKASAETLGRGTVGSTYKAVMETGFIVTVKRMKDAMYPNLDEFCRHVEVIGKLRHKNLVPLRAYFRAREERLLVYDYFPNGSLFSLIHGSKTSSGGKPLHWTSCLKIAEDLAAGLLHIHQTPGLNHGNIKSSNVLLGSDFESCLTDYGLMSLKNPNTTEESAAVSHFYRAPECRDFQNLSSQQADVYSFGVLLLELLTGKAPSHDLVSDHGSDLHTWVKSIRQKETDSSGEEVSSEKLAALLNIATACVSVAPENRPVMREVLRMIKETRMEPAPAHVSSNSSDHSPGRWSDTVQSLPRDDHLSI</sequence>
<dbReference type="SUPFAM" id="SSF56112">
    <property type="entry name" value="Protein kinase-like (PK-like)"/>
    <property type="match status" value="1"/>
</dbReference>
<comment type="subcellular location">
    <subcellularLocation>
        <location evidence="1">Membrane</location>
    </subcellularLocation>
</comment>
<name>A0AAD8KB81_TARER</name>
<dbReference type="Gene3D" id="3.30.200.20">
    <property type="entry name" value="Phosphorylase Kinase, domain 1"/>
    <property type="match status" value="1"/>
</dbReference>
<evidence type="ECO:0000256" key="4">
    <source>
        <dbReference type="ARBA" id="ARBA00022729"/>
    </source>
</evidence>
<evidence type="ECO:0000313" key="12">
    <source>
        <dbReference type="Proteomes" id="UP001229421"/>
    </source>
</evidence>
<dbReference type="Gene3D" id="3.80.10.10">
    <property type="entry name" value="Ribonuclease Inhibitor"/>
    <property type="match status" value="2"/>
</dbReference>
<proteinExistence type="predicted"/>
<reference evidence="11" key="1">
    <citation type="journal article" date="2023" name="bioRxiv">
        <title>Improved chromosome-level genome assembly for marigold (Tagetes erecta).</title>
        <authorList>
            <person name="Jiang F."/>
            <person name="Yuan L."/>
            <person name="Wang S."/>
            <person name="Wang H."/>
            <person name="Xu D."/>
            <person name="Wang A."/>
            <person name="Fan W."/>
        </authorList>
    </citation>
    <scope>NUCLEOTIDE SEQUENCE</scope>
    <source>
        <strain evidence="11">WSJ</strain>
        <tissue evidence="11">Leaf</tissue>
    </source>
</reference>
<feature type="transmembrane region" description="Helical" evidence="9">
    <location>
        <begin position="273"/>
        <end position="297"/>
    </location>
</feature>
<keyword evidence="12" id="KW-1185">Reference proteome</keyword>
<dbReference type="GO" id="GO:0005524">
    <property type="term" value="F:ATP binding"/>
    <property type="evidence" value="ECO:0007669"/>
    <property type="project" value="InterPro"/>
</dbReference>
<evidence type="ECO:0000256" key="1">
    <source>
        <dbReference type="ARBA" id="ARBA00004370"/>
    </source>
</evidence>
<evidence type="ECO:0000256" key="6">
    <source>
        <dbReference type="ARBA" id="ARBA00022989"/>
    </source>
</evidence>
<dbReference type="InterPro" id="IPR011009">
    <property type="entry name" value="Kinase-like_dom_sf"/>
</dbReference>
<dbReference type="EMBL" id="JAUHHV010000008">
    <property type="protein sequence ID" value="KAK1416335.1"/>
    <property type="molecule type" value="Genomic_DNA"/>
</dbReference>
<evidence type="ECO:0000256" key="5">
    <source>
        <dbReference type="ARBA" id="ARBA00022737"/>
    </source>
</evidence>
<keyword evidence="6 9" id="KW-1133">Transmembrane helix</keyword>
<dbReference type="Proteomes" id="UP001229421">
    <property type="component" value="Unassembled WGS sequence"/>
</dbReference>
<evidence type="ECO:0000256" key="9">
    <source>
        <dbReference type="SAM" id="Phobius"/>
    </source>
</evidence>
<dbReference type="PROSITE" id="PS50011">
    <property type="entry name" value="PROTEIN_KINASE_DOM"/>
    <property type="match status" value="1"/>
</dbReference>
<evidence type="ECO:0000256" key="3">
    <source>
        <dbReference type="ARBA" id="ARBA00022692"/>
    </source>
</evidence>
<dbReference type="SUPFAM" id="SSF52058">
    <property type="entry name" value="L domain-like"/>
    <property type="match status" value="1"/>
</dbReference>
<gene>
    <name evidence="11" type="ORF">QVD17_32124</name>
</gene>
<dbReference type="Gene3D" id="1.10.510.10">
    <property type="entry name" value="Transferase(Phosphotransferase) domain 1"/>
    <property type="match status" value="1"/>
</dbReference>
<keyword evidence="7 9" id="KW-0472">Membrane</keyword>
<dbReference type="InterPro" id="IPR013210">
    <property type="entry name" value="LRR_N_plant-typ"/>
</dbReference>
<accession>A0AAD8KB81</accession>
<evidence type="ECO:0000313" key="11">
    <source>
        <dbReference type="EMBL" id="KAK1416335.1"/>
    </source>
</evidence>
<dbReference type="GO" id="GO:0016020">
    <property type="term" value="C:membrane"/>
    <property type="evidence" value="ECO:0007669"/>
    <property type="project" value="UniProtKB-SubCell"/>
</dbReference>
<comment type="caution">
    <text evidence="11">The sequence shown here is derived from an EMBL/GenBank/DDBJ whole genome shotgun (WGS) entry which is preliminary data.</text>
</comment>
<dbReference type="Pfam" id="PF08263">
    <property type="entry name" value="LRRNT_2"/>
    <property type="match status" value="1"/>
</dbReference>
<feature type="domain" description="Protein kinase" evidence="10">
    <location>
        <begin position="366"/>
        <end position="635"/>
    </location>
</feature>
<organism evidence="11 12">
    <name type="scientific">Tagetes erecta</name>
    <name type="common">African marigold</name>
    <dbReference type="NCBI Taxonomy" id="13708"/>
    <lineage>
        <taxon>Eukaryota</taxon>
        <taxon>Viridiplantae</taxon>
        <taxon>Streptophyta</taxon>
        <taxon>Embryophyta</taxon>
        <taxon>Tracheophyta</taxon>
        <taxon>Spermatophyta</taxon>
        <taxon>Magnoliopsida</taxon>
        <taxon>eudicotyledons</taxon>
        <taxon>Gunneridae</taxon>
        <taxon>Pentapetalae</taxon>
        <taxon>asterids</taxon>
        <taxon>campanulids</taxon>
        <taxon>Asterales</taxon>
        <taxon>Asteraceae</taxon>
        <taxon>Asteroideae</taxon>
        <taxon>Heliantheae alliance</taxon>
        <taxon>Tageteae</taxon>
        <taxon>Tagetes</taxon>
    </lineage>
</organism>
<keyword evidence="3 9" id="KW-0812">Transmembrane</keyword>
<dbReference type="InterPro" id="IPR000719">
    <property type="entry name" value="Prot_kinase_dom"/>
</dbReference>
<keyword evidence="4" id="KW-0732">Signal</keyword>
<dbReference type="Pfam" id="PF00560">
    <property type="entry name" value="LRR_1"/>
    <property type="match status" value="1"/>
</dbReference>
<evidence type="ECO:0000256" key="8">
    <source>
        <dbReference type="SAM" id="MobiDB-lite"/>
    </source>
</evidence>
<dbReference type="PROSITE" id="PS51450">
    <property type="entry name" value="LRR"/>
    <property type="match status" value="1"/>
</dbReference>
<keyword evidence="5" id="KW-0677">Repeat</keyword>
<dbReference type="FunFam" id="3.80.10.10:FF:000400">
    <property type="entry name" value="Nuclear pore complex protein NUP107"/>
    <property type="match status" value="1"/>
</dbReference>
<dbReference type="Pfam" id="PF13855">
    <property type="entry name" value="LRR_8"/>
    <property type="match status" value="1"/>
</dbReference>
<feature type="region of interest" description="Disordered" evidence="8">
    <location>
        <begin position="635"/>
        <end position="669"/>
    </location>
</feature>
<dbReference type="InterPro" id="IPR001611">
    <property type="entry name" value="Leu-rich_rpt"/>
</dbReference>
<dbReference type="Pfam" id="PF00069">
    <property type="entry name" value="Pkinase"/>
    <property type="match status" value="1"/>
</dbReference>
<evidence type="ECO:0000259" key="10">
    <source>
        <dbReference type="PROSITE" id="PS50011"/>
    </source>
</evidence>
<dbReference type="AlphaFoldDB" id="A0AAD8KB81"/>